<dbReference type="Proteomes" id="UP000006062">
    <property type="component" value="Chromosome"/>
</dbReference>
<dbReference type="KEGG" id="tvi:Thivi_3639"/>
<gene>
    <name evidence="2" type="ordered locus">Thivi_3639</name>
</gene>
<organism evidence="2 3">
    <name type="scientific">Thiocystis violascens (strain ATCC 17096 / DSM 198 / 6111)</name>
    <name type="common">Chromatium violascens</name>
    <dbReference type="NCBI Taxonomy" id="765911"/>
    <lineage>
        <taxon>Bacteria</taxon>
        <taxon>Pseudomonadati</taxon>
        <taxon>Pseudomonadota</taxon>
        <taxon>Gammaproteobacteria</taxon>
        <taxon>Chromatiales</taxon>
        <taxon>Chromatiaceae</taxon>
        <taxon>Thiocystis</taxon>
    </lineage>
</organism>
<evidence type="ECO:0000313" key="3">
    <source>
        <dbReference type="Proteomes" id="UP000006062"/>
    </source>
</evidence>
<dbReference type="EMBL" id="CP003154">
    <property type="protein sequence ID" value="AFL75493.1"/>
    <property type="molecule type" value="Genomic_DNA"/>
</dbReference>
<dbReference type="RefSeq" id="WP_014779889.1">
    <property type="nucleotide sequence ID" value="NC_018012.1"/>
</dbReference>
<evidence type="ECO:0000256" key="1">
    <source>
        <dbReference type="SAM" id="Coils"/>
    </source>
</evidence>
<dbReference type="HOGENOM" id="CLU_2686671_0_0_6"/>
<feature type="coiled-coil region" evidence="1">
    <location>
        <begin position="15"/>
        <end position="56"/>
    </location>
</feature>
<protein>
    <submittedName>
        <fullName evidence="2">Uncharacterized protein</fullName>
    </submittedName>
</protein>
<name>I3YES5_THIV6</name>
<sequence>MSTHPPGEFSKWQAKIQAEEALILAEQDVARLRRRLSDAQANARRARDVADNARLAWNLAFEADAPRAREGRQS</sequence>
<keyword evidence="1" id="KW-0175">Coiled coil</keyword>
<keyword evidence="3" id="KW-1185">Reference proteome</keyword>
<evidence type="ECO:0000313" key="2">
    <source>
        <dbReference type="EMBL" id="AFL75493.1"/>
    </source>
</evidence>
<proteinExistence type="predicted"/>
<dbReference type="STRING" id="765911.Thivi_3639"/>
<reference evidence="2 3" key="1">
    <citation type="submission" date="2012-06" db="EMBL/GenBank/DDBJ databases">
        <title>Complete sequence of Thiocystis violascens DSM 198.</title>
        <authorList>
            <consortium name="US DOE Joint Genome Institute"/>
            <person name="Lucas S."/>
            <person name="Han J."/>
            <person name="Lapidus A."/>
            <person name="Cheng J.-F."/>
            <person name="Goodwin L."/>
            <person name="Pitluck S."/>
            <person name="Peters L."/>
            <person name="Ovchinnikova G."/>
            <person name="Teshima H."/>
            <person name="Detter J.C."/>
            <person name="Han C."/>
            <person name="Tapia R."/>
            <person name="Land M."/>
            <person name="Hauser L."/>
            <person name="Kyrpides N."/>
            <person name="Ivanova N."/>
            <person name="Pagani I."/>
            <person name="Vogl K."/>
            <person name="Liu Z."/>
            <person name="Frigaard N.-U."/>
            <person name="Bryant D."/>
            <person name="Woyke T."/>
        </authorList>
    </citation>
    <scope>NUCLEOTIDE SEQUENCE [LARGE SCALE GENOMIC DNA]</scope>
    <source>
        <strain evidence="3">ATCC 17096 / DSM 198 / 6111</strain>
    </source>
</reference>
<dbReference type="AlphaFoldDB" id="I3YES5"/>
<accession>I3YES5</accession>